<name>A0A6J5F8Z3_9BURK</name>
<dbReference type="AlphaFoldDB" id="A0A6J5F8Z3"/>
<gene>
    <name evidence="2" type="ORF">LMG29542_08750</name>
</gene>
<organism evidence="2 3">
    <name type="scientific">Paraburkholderia humisilvae</name>
    <dbReference type="NCBI Taxonomy" id="627669"/>
    <lineage>
        <taxon>Bacteria</taxon>
        <taxon>Pseudomonadati</taxon>
        <taxon>Pseudomonadota</taxon>
        <taxon>Betaproteobacteria</taxon>
        <taxon>Burkholderiales</taxon>
        <taxon>Burkholderiaceae</taxon>
        <taxon>Paraburkholderia</taxon>
    </lineage>
</organism>
<keyword evidence="3" id="KW-1185">Reference proteome</keyword>
<reference evidence="2 3" key="1">
    <citation type="submission" date="2020-04" db="EMBL/GenBank/DDBJ databases">
        <authorList>
            <person name="De Canck E."/>
        </authorList>
    </citation>
    <scope>NUCLEOTIDE SEQUENCE [LARGE SCALE GENOMIC DNA]</scope>
    <source>
        <strain evidence="2 3">LMG 29542</strain>
    </source>
</reference>
<evidence type="ECO:0000256" key="1">
    <source>
        <dbReference type="SAM" id="MobiDB-lite"/>
    </source>
</evidence>
<evidence type="ECO:0000313" key="3">
    <source>
        <dbReference type="Proteomes" id="UP000494363"/>
    </source>
</evidence>
<dbReference type="EMBL" id="CADIKH010000489">
    <property type="protein sequence ID" value="CAB3775368.1"/>
    <property type="molecule type" value="Genomic_DNA"/>
</dbReference>
<proteinExistence type="predicted"/>
<sequence length="121" mass="12243">MFYGKLNNKACFCWFIQGLIRMASGALGIHDSTVQAGEPSGHSQATAGRDRAGTGAFPWGSAKPGQSTGYSGGRAGQPAMGDLVGGASDGSIWDAQAVGETAPGCDGPACSFNVPLRSAYI</sequence>
<protein>
    <submittedName>
        <fullName evidence="2">Uncharacterized protein</fullName>
    </submittedName>
</protein>
<dbReference type="Proteomes" id="UP000494363">
    <property type="component" value="Unassembled WGS sequence"/>
</dbReference>
<feature type="region of interest" description="Disordered" evidence="1">
    <location>
        <begin position="33"/>
        <end position="87"/>
    </location>
</feature>
<accession>A0A6J5F8Z3</accession>
<evidence type="ECO:0000313" key="2">
    <source>
        <dbReference type="EMBL" id="CAB3775368.1"/>
    </source>
</evidence>